<dbReference type="Pfam" id="PF18366">
    <property type="entry name" value="zf_ZIC"/>
    <property type="match status" value="1"/>
</dbReference>
<dbReference type="SUPFAM" id="SSF57667">
    <property type="entry name" value="beta-beta-alpha zinc fingers"/>
    <property type="match status" value="2"/>
</dbReference>
<gene>
    <name evidence="13" type="primary">LOC106813429</name>
</gene>
<evidence type="ECO:0000256" key="3">
    <source>
        <dbReference type="ARBA" id="ARBA00022723"/>
    </source>
</evidence>
<keyword evidence="4" id="KW-0677">Repeat</keyword>
<comment type="subcellular location">
    <subcellularLocation>
        <location evidence="1">Nucleus</location>
    </subcellularLocation>
</comment>
<dbReference type="RefSeq" id="XP_014673047.1">
    <property type="nucleotide sequence ID" value="XM_014817561.1"/>
</dbReference>
<feature type="region of interest" description="Disordered" evidence="10">
    <location>
        <begin position="368"/>
        <end position="449"/>
    </location>
</feature>
<keyword evidence="7" id="KW-0238">DNA-binding</keyword>
<keyword evidence="6" id="KW-0862">Zinc</keyword>
<feature type="domain" description="C2H2-type" evidence="11">
    <location>
        <begin position="325"/>
        <end position="354"/>
    </location>
</feature>
<evidence type="ECO:0000256" key="7">
    <source>
        <dbReference type="ARBA" id="ARBA00023125"/>
    </source>
</evidence>
<keyword evidence="3" id="KW-0479">Metal-binding</keyword>
<keyword evidence="5 9" id="KW-0863">Zinc-finger</keyword>
<keyword evidence="8" id="KW-0539">Nucleus</keyword>
<comment type="similarity">
    <text evidence="2">Belongs to the GLI C2H2-type zinc-finger protein family.</text>
</comment>
<dbReference type="PROSITE" id="PS00028">
    <property type="entry name" value="ZINC_FINGER_C2H2_1"/>
    <property type="match status" value="3"/>
</dbReference>
<evidence type="ECO:0000256" key="2">
    <source>
        <dbReference type="ARBA" id="ARBA00010831"/>
    </source>
</evidence>
<feature type="compositionally biased region" description="Polar residues" evidence="10">
    <location>
        <begin position="384"/>
        <end position="396"/>
    </location>
</feature>
<dbReference type="InterPro" id="IPR036236">
    <property type="entry name" value="Znf_C2H2_sf"/>
</dbReference>
<dbReference type="InterPro" id="IPR013087">
    <property type="entry name" value="Znf_C2H2_type"/>
</dbReference>
<evidence type="ECO:0000256" key="10">
    <source>
        <dbReference type="SAM" id="MobiDB-lite"/>
    </source>
</evidence>
<dbReference type="GeneID" id="106813429"/>
<dbReference type="Pfam" id="PF23561">
    <property type="entry name" value="zf-C2H2_15"/>
    <property type="match status" value="1"/>
</dbReference>
<keyword evidence="12" id="KW-1185">Reference proteome</keyword>
<dbReference type="InterPro" id="IPR043359">
    <property type="entry name" value="GLI-like"/>
</dbReference>
<feature type="compositionally biased region" description="Low complexity" evidence="10">
    <location>
        <begin position="438"/>
        <end position="449"/>
    </location>
</feature>
<feature type="compositionally biased region" description="Basic residues" evidence="10">
    <location>
        <begin position="371"/>
        <end position="380"/>
    </location>
</feature>
<reference evidence="13" key="1">
    <citation type="submission" date="2025-08" db="UniProtKB">
        <authorList>
            <consortium name="RefSeq"/>
        </authorList>
    </citation>
    <scope>IDENTIFICATION</scope>
</reference>
<proteinExistence type="inferred from homology"/>
<name>A0ABM1ELH6_PRICU</name>
<evidence type="ECO:0000313" key="13">
    <source>
        <dbReference type="RefSeq" id="XP_014673047.1"/>
    </source>
</evidence>
<accession>A0ABM1ELH6</accession>
<dbReference type="InterPro" id="IPR041643">
    <property type="entry name" value="Znf_ZIC"/>
</dbReference>
<feature type="compositionally biased region" description="Low complexity" evidence="10">
    <location>
        <begin position="408"/>
        <end position="424"/>
    </location>
</feature>
<sequence>MTEALTAQIMDPGLGKRNPALRLMDAHHGHHNNMHGFGLHHSSEQADVINPFMDSSHAAHMGFKLSPQAHDSQAHQFNPQPNGYSHHGHVGSYAARDFLLRRDHHMLPTHETSNGHHGMFASQSATSLHHPHGQVEPVSSHVLFPGIADPTTGGHKLGIPSHDMYSRQDQFGQMTSPRSDPFANHHMNLMNHHPAMNMAHHHAPGAFFRYMRQPIKQELSCLWEDPDQPTPKKPCNKTFTSMHEIVTHLTVEHVGGPECTNHACYWLNCPRDGRSFKAKYKLVNHIRVHTGEKPFPCPFPGCGKVFARSENLKIHKRTHTGEKPFKCEYEGCDRRFANSSDRKKHSHVHTSDKPYNCKIRGCDKSYTHPSSLRKHMKVHGKSPESPNSSFDGQTESNPNSPQPPPPQQQQQQQQQQQHQSGGQHCVTSHPAPLQPSLTSGGNTTITSGSHTTNLSEWYVCQSQTHAGMPTPPSNEHSPVTGLGGLPLHNGMLHHHPSTILHAQY</sequence>
<evidence type="ECO:0000256" key="4">
    <source>
        <dbReference type="ARBA" id="ARBA00022737"/>
    </source>
</evidence>
<evidence type="ECO:0000313" key="12">
    <source>
        <dbReference type="Proteomes" id="UP000695022"/>
    </source>
</evidence>
<evidence type="ECO:0000256" key="5">
    <source>
        <dbReference type="ARBA" id="ARBA00022771"/>
    </source>
</evidence>
<evidence type="ECO:0000259" key="11">
    <source>
        <dbReference type="PROSITE" id="PS50157"/>
    </source>
</evidence>
<dbReference type="Pfam" id="PF00096">
    <property type="entry name" value="zf-C2H2"/>
    <property type="match status" value="2"/>
</dbReference>
<feature type="domain" description="C2H2-type" evidence="11">
    <location>
        <begin position="355"/>
        <end position="384"/>
    </location>
</feature>
<dbReference type="PANTHER" id="PTHR45718:SF8">
    <property type="entry name" value="GLIS FAMILY ZINC FINGER 2"/>
    <property type="match status" value="1"/>
</dbReference>
<feature type="domain" description="C2H2-type" evidence="11">
    <location>
        <begin position="295"/>
        <end position="324"/>
    </location>
</feature>
<dbReference type="PROSITE" id="PS50157">
    <property type="entry name" value="ZINC_FINGER_C2H2_2"/>
    <property type="match status" value="4"/>
</dbReference>
<evidence type="ECO:0000256" key="8">
    <source>
        <dbReference type="ARBA" id="ARBA00023242"/>
    </source>
</evidence>
<dbReference type="SMART" id="SM00355">
    <property type="entry name" value="ZnF_C2H2"/>
    <property type="match status" value="5"/>
</dbReference>
<evidence type="ECO:0000256" key="9">
    <source>
        <dbReference type="PROSITE-ProRule" id="PRU00042"/>
    </source>
</evidence>
<evidence type="ECO:0000256" key="1">
    <source>
        <dbReference type="ARBA" id="ARBA00004123"/>
    </source>
</evidence>
<dbReference type="InterPro" id="IPR056436">
    <property type="entry name" value="Znf-C2H2_ZIC1-5/GLI1-3-like"/>
</dbReference>
<dbReference type="Gene3D" id="3.30.160.60">
    <property type="entry name" value="Classic Zinc Finger"/>
    <property type="match status" value="4"/>
</dbReference>
<dbReference type="Proteomes" id="UP000695022">
    <property type="component" value="Unplaced"/>
</dbReference>
<feature type="domain" description="C2H2-type" evidence="11">
    <location>
        <begin position="267"/>
        <end position="294"/>
    </location>
</feature>
<dbReference type="PANTHER" id="PTHR45718">
    <property type="entry name" value="TRANSCRIPTIONAL ACTIVATOR CUBITUS INTERRUPTUS"/>
    <property type="match status" value="1"/>
</dbReference>
<protein>
    <submittedName>
        <fullName evidence="13">Zinc finger protein ZIC 4-like</fullName>
    </submittedName>
</protein>
<organism evidence="12 13">
    <name type="scientific">Priapulus caudatus</name>
    <name type="common">Priapulid worm</name>
    <dbReference type="NCBI Taxonomy" id="37621"/>
    <lineage>
        <taxon>Eukaryota</taxon>
        <taxon>Metazoa</taxon>
        <taxon>Ecdysozoa</taxon>
        <taxon>Scalidophora</taxon>
        <taxon>Priapulida</taxon>
        <taxon>Priapulimorpha</taxon>
        <taxon>Priapulimorphida</taxon>
        <taxon>Priapulidae</taxon>
        <taxon>Priapulus</taxon>
    </lineage>
</organism>
<evidence type="ECO:0000256" key="6">
    <source>
        <dbReference type="ARBA" id="ARBA00022833"/>
    </source>
</evidence>